<accession>A0A367KMW2</accession>
<organism evidence="1 2">
    <name type="scientific">Rhizopus stolonifer</name>
    <name type="common">Rhizopus nigricans</name>
    <dbReference type="NCBI Taxonomy" id="4846"/>
    <lineage>
        <taxon>Eukaryota</taxon>
        <taxon>Fungi</taxon>
        <taxon>Fungi incertae sedis</taxon>
        <taxon>Mucoromycota</taxon>
        <taxon>Mucoromycotina</taxon>
        <taxon>Mucoromycetes</taxon>
        <taxon>Mucorales</taxon>
        <taxon>Mucorineae</taxon>
        <taxon>Rhizopodaceae</taxon>
        <taxon>Rhizopus</taxon>
    </lineage>
</organism>
<dbReference type="Pfam" id="PF18758">
    <property type="entry name" value="KDZ"/>
    <property type="match status" value="1"/>
</dbReference>
<dbReference type="PANTHER" id="PTHR33096">
    <property type="entry name" value="CXC2 DOMAIN-CONTAINING PROTEIN"/>
    <property type="match status" value="1"/>
</dbReference>
<dbReference type="OrthoDB" id="2505730at2759"/>
<gene>
    <name evidence="1" type="ORF">CU098_011943</name>
</gene>
<evidence type="ECO:0000313" key="1">
    <source>
        <dbReference type="EMBL" id="RCI03491.1"/>
    </source>
</evidence>
<proteinExistence type="predicted"/>
<dbReference type="STRING" id="4846.A0A367KMW2"/>
<dbReference type="PANTHER" id="PTHR33096:SF1">
    <property type="entry name" value="CXC1-LIKE CYSTEINE CLUSTER ASSOCIATED WITH KDZ TRANSPOSASES DOMAIN-CONTAINING PROTEIN"/>
    <property type="match status" value="1"/>
</dbReference>
<dbReference type="InterPro" id="IPR040521">
    <property type="entry name" value="KDZ"/>
</dbReference>
<evidence type="ECO:0008006" key="3">
    <source>
        <dbReference type="Google" id="ProtNLM"/>
    </source>
</evidence>
<sequence length="559" mass="63562">MFPLSPVNPSGAVHFELCKVLVNLRNVFAGSGEKIAEFMSIQHSDSKKCLSAENCSNIILLFNKMVELAESEVMDMGNVCVACPKVSSSNPEDKQFLMADGNFRLKGRKSLEEDSVLDFVPGSKKFDNLWLKEEYIAEFENKAGHVNHEQATPEPRRFNAIIKQGVTSTVYPVRGVFGSGCARHDTVFKMADMASGEGFKYPLACIGSLDDKENRQVPLHFMYDVVCRFEPGIKREFPSLAGSGRLALSVFHAYAHVMHCQMKYNPRLIPNFGLTDGEGMERLWSYLAKYITMTKPMLAENRRYVLYMAVMYRNNKLKMNMAKTIRDKCARLWKEQHQLQEVDSWAHEEVEAVKAKHAQQVASLEKRSCSRDSILELVPTNVEELLKYDLLLSVYIQCRVVMWLSLRLVRLTSAETKKMIEEYLSNYGMKRGIPRAARASLITEEVTAIVEGRWLTFLQQKEALYKEIVPANVQVYLELDERLKSGHIGNRMSEQIIESMGKQKKQVETAVKAYNEENAQFLRLPSSGNLQLFILQNILKGNSSGAEEVSVEMPQRGKY</sequence>
<keyword evidence="2" id="KW-1185">Reference proteome</keyword>
<evidence type="ECO:0000313" key="2">
    <source>
        <dbReference type="Proteomes" id="UP000253551"/>
    </source>
</evidence>
<dbReference type="AlphaFoldDB" id="A0A367KMW2"/>
<reference evidence="1 2" key="1">
    <citation type="journal article" date="2018" name="G3 (Bethesda)">
        <title>Phylogenetic and Phylogenomic Definition of Rhizopus Species.</title>
        <authorList>
            <person name="Gryganskyi A.P."/>
            <person name="Golan J."/>
            <person name="Dolatabadi S."/>
            <person name="Mondo S."/>
            <person name="Robb S."/>
            <person name="Idnurm A."/>
            <person name="Muszewska A."/>
            <person name="Steczkiewicz K."/>
            <person name="Masonjones S."/>
            <person name="Liao H.L."/>
            <person name="Gajdeczka M.T."/>
            <person name="Anike F."/>
            <person name="Vuek A."/>
            <person name="Anishchenko I.M."/>
            <person name="Voigt K."/>
            <person name="de Hoog G.S."/>
            <person name="Smith M.E."/>
            <person name="Heitman J."/>
            <person name="Vilgalys R."/>
            <person name="Stajich J.E."/>
        </authorList>
    </citation>
    <scope>NUCLEOTIDE SEQUENCE [LARGE SCALE GENOMIC DNA]</scope>
    <source>
        <strain evidence="1 2">LSU 92-RS-03</strain>
    </source>
</reference>
<name>A0A367KMW2_RHIST</name>
<protein>
    <recommendedName>
        <fullName evidence="3">CxC1-like cysteine cluster associated with KDZ transposases domain-containing protein</fullName>
    </recommendedName>
</protein>
<dbReference type="EMBL" id="PJQM01000999">
    <property type="protein sequence ID" value="RCI03491.1"/>
    <property type="molecule type" value="Genomic_DNA"/>
</dbReference>
<dbReference type="Proteomes" id="UP000253551">
    <property type="component" value="Unassembled WGS sequence"/>
</dbReference>
<comment type="caution">
    <text evidence="1">The sequence shown here is derived from an EMBL/GenBank/DDBJ whole genome shotgun (WGS) entry which is preliminary data.</text>
</comment>